<dbReference type="Proteomes" id="UP001055439">
    <property type="component" value="Chromosome 1"/>
</dbReference>
<accession>A0A9E7E8X1</accession>
<dbReference type="AlphaFoldDB" id="A0A9E7E8X1"/>
<dbReference type="EMBL" id="CP097502">
    <property type="protein sequence ID" value="URD72669.1"/>
    <property type="molecule type" value="Genomic_DNA"/>
</dbReference>
<organism evidence="1 2">
    <name type="scientific">Musa troglodytarum</name>
    <name type="common">fe'i banana</name>
    <dbReference type="NCBI Taxonomy" id="320322"/>
    <lineage>
        <taxon>Eukaryota</taxon>
        <taxon>Viridiplantae</taxon>
        <taxon>Streptophyta</taxon>
        <taxon>Embryophyta</taxon>
        <taxon>Tracheophyta</taxon>
        <taxon>Spermatophyta</taxon>
        <taxon>Magnoliopsida</taxon>
        <taxon>Liliopsida</taxon>
        <taxon>Zingiberales</taxon>
        <taxon>Musaceae</taxon>
        <taxon>Musa</taxon>
    </lineage>
</organism>
<evidence type="ECO:0000313" key="2">
    <source>
        <dbReference type="Proteomes" id="UP001055439"/>
    </source>
</evidence>
<sequence length="111" mass="11709">MAVFGHLFKTAGEACYDALELARSFLVSVLQYAVELLKDMVVSIISSLLEALMSVATGSLQLTTSAIAELLEESKIALGGLAAGVHRGRQGWSSKQLKAFGATTWMVSGTS</sequence>
<gene>
    <name evidence="1" type="ORF">MUK42_20051</name>
</gene>
<protein>
    <submittedName>
        <fullName evidence="1">Uncharacterized protein</fullName>
    </submittedName>
</protein>
<proteinExistence type="predicted"/>
<keyword evidence="2" id="KW-1185">Reference proteome</keyword>
<name>A0A9E7E8X1_9LILI</name>
<reference evidence="1" key="1">
    <citation type="submission" date="2022-05" db="EMBL/GenBank/DDBJ databases">
        <title>The Musa troglodytarum L. genome provides insights into the mechanism of non-climacteric behaviour and enrichment of carotenoids.</title>
        <authorList>
            <person name="Wang J."/>
        </authorList>
    </citation>
    <scope>NUCLEOTIDE SEQUENCE</scope>
    <source>
        <tissue evidence="1">Leaf</tissue>
    </source>
</reference>
<evidence type="ECO:0000313" key="1">
    <source>
        <dbReference type="EMBL" id="URD72669.1"/>
    </source>
</evidence>